<keyword evidence="6" id="KW-1185">Reference proteome</keyword>
<evidence type="ECO:0000256" key="2">
    <source>
        <dbReference type="ARBA" id="ARBA00023012"/>
    </source>
</evidence>
<comment type="caution">
    <text evidence="5">The sequence shown here is derived from an EMBL/GenBank/DDBJ whole genome shotgun (WGS) entry which is preliminary data.</text>
</comment>
<reference evidence="5 6" key="1">
    <citation type="submission" date="2024-05" db="EMBL/GenBank/DDBJ databases">
        <title>Three bacterial strains, DH-69, EH-24, and ECK-19 isolated from coastal sediments.</title>
        <authorList>
            <person name="Ye Y.-Q."/>
            <person name="Du Z.-J."/>
        </authorList>
    </citation>
    <scope>NUCLEOTIDE SEQUENCE [LARGE SCALE GENOMIC DNA]</scope>
    <source>
        <strain evidence="5 6">ECK-19</strain>
    </source>
</reference>
<dbReference type="SMART" id="SM00448">
    <property type="entry name" value="REC"/>
    <property type="match status" value="1"/>
</dbReference>
<protein>
    <submittedName>
        <fullName evidence="5">Response regulator</fullName>
    </submittedName>
</protein>
<dbReference type="Pfam" id="PF00072">
    <property type="entry name" value="Response_reg"/>
    <property type="match status" value="1"/>
</dbReference>
<evidence type="ECO:0000256" key="3">
    <source>
        <dbReference type="PROSITE-ProRule" id="PRU00169"/>
    </source>
</evidence>
<dbReference type="InterPro" id="IPR050595">
    <property type="entry name" value="Bact_response_regulator"/>
</dbReference>
<dbReference type="SUPFAM" id="SSF52172">
    <property type="entry name" value="CheY-like"/>
    <property type="match status" value="1"/>
</dbReference>
<evidence type="ECO:0000313" key="5">
    <source>
        <dbReference type="EMBL" id="MEX6631980.1"/>
    </source>
</evidence>
<feature type="domain" description="Response regulatory" evidence="4">
    <location>
        <begin position="6"/>
        <end position="122"/>
    </location>
</feature>
<evidence type="ECO:0000256" key="1">
    <source>
        <dbReference type="ARBA" id="ARBA00022553"/>
    </source>
</evidence>
<dbReference type="InterPro" id="IPR011006">
    <property type="entry name" value="CheY-like_superfamily"/>
</dbReference>
<evidence type="ECO:0000259" key="4">
    <source>
        <dbReference type="PROSITE" id="PS50110"/>
    </source>
</evidence>
<feature type="modified residue" description="4-aspartylphosphate" evidence="3">
    <location>
        <position position="55"/>
    </location>
</feature>
<gene>
    <name evidence="5" type="ORF">ABFZ84_00315</name>
</gene>
<evidence type="ECO:0000313" key="6">
    <source>
        <dbReference type="Proteomes" id="UP001560685"/>
    </source>
</evidence>
<keyword evidence="1 3" id="KW-0597">Phosphoprotein</keyword>
<dbReference type="PANTHER" id="PTHR44591:SF14">
    <property type="entry name" value="PROTEIN PILG"/>
    <property type="match status" value="1"/>
</dbReference>
<dbReference type="PROSITE" id="PS50110">
    <property type="entry name" value="RESPONSE_REGULATORY"/>
    <property type="match status" value="1"/>
</dbReference>
<dbReference type="Gene3D" id="3.40.50.2300">
    <property type="match status" value="1"/>
</dbReference>
<name>A0ABV3YZM9_9PROT</name>
<keyword evidence="2" id="KW-0902">Two-component regulatory system</keyword>
<dbReference type="InterPro" id="IPR001789">
    <property type="entry name" value="Sig_transdc_resp-reg_receiver"/>
</dbReference>
<accession>A0ABV3YZM9</accession>
<organism evidence="5 6">
    <name type="scientific">Hyphococcus lacteus</name>
    <dbReference type="NCBI Taxonomy" id="3143536"/>
    <lineage>
        <taxon>Bacteria</taxon>
        <taxon>Pseudomonadati</taxon>
        <taxon>Pseudomonadota</taxon>
        <taxon>Alphaproteobacteria</taxon>
        <taxon>Parvularculales</taxon>
        <taxon>Parvularculaceae</taxon>
        <taxon>Hyphococcus</taxon>
    </lineage>
</organism>
<dbReference type="CDD" id="cd00156">
    <property type="entry name" value="REC"/>
    <property type="match status" value="1"/>
</dbReference>
<dbReference type="PANTHER" id="PTHR44591">
    <property type="entry name" value="STRESS RESPONSE REGULATOR PROTEIN 1"/>
    <property type="match status" value="1"/>
</dbReference>
<dbReference type="RefSeq" id="WP_369311613.1">
    <property type="nucleotide sequence ID" value="NZ_JBEHZE010000001.1"/>
</dbReference>
<sequence length="137" mass="14795">MSAKKTCLVIDDSDVIREIAIRIIEDLGLETKGVSNAAEAMEFCRDANPEAVFLDWDLPSMGALDFLRGAAVLEAEPKPEIILCATENDQQQFTLAKAAGANHHILKPFDKFAIASKLAEIGLIDANENPELLSANG</sequence>
<dbReference type="EMBL" id="JBEHZE010000001">
    <property type="protein sequence ID" value="MEX6631980.1"/>
    <property type="molecule type" value="Genomic_DNA"/>
</dbReference>
<dbReference type="Proteomes" id="UP001560685">
    <property type="component" value="Unassembled WGS sequence"/>
</dbReference>
<proteinExistence type="predicted"/>